<dbReference type="Gene3D" id="1.25.40.370">
    <property type="match status" value="1"/>
</dbReference>
<feature type="region of interest" description="Disordered" evidence="3">
    <location>
        <begin position="282"/>
        <end position="307"/>
    </location>
</feature>
<evidence type="ECO:0008006" key="8">
    <source>
        <dbReference type="Google" id="ProtNLM"/>
    </source>
</evidence>
<keyword evidence="7" id="KW-1185">Reference proteome</keyword>
<feature type="domain" description="APAF-1 helical" evidence="4">
    <location>
        <begin position="589"/>
        <end position="689"/>
    </location>
</feature>
<dbReference type="Gene3D" id="1.10.533.10">
    <property type="entry name" value="Death Domain, Fas"/>
    <property type="match status" value="1"/>
</dbReference>
<feature type="compositionally biased region" description="Polar residues" evidence="3">
    <location>
        <begin position="286"/>
        <end position="299"/>
    </location>
</feature>
<dbReference type="PANTHER" id="PTHR22845:SF5">
    <property type="entry name" value="APOPTOTIC PROTEASE-ACTIVATING FACTOR 1"/>
    <property type="match status" value="1"/>
</dbReference>
<dbReference type="InterPro" id="IPR048975">
    <property type="entry name" value="WHD_APAF1"/>
</dbReference>
<evidence type="ECO:0000259" key="5">
    <source>
        <dbReference type="Pfam" id="PF21296"/>
    </source>
</evidence>
<organism evidence="6 7">
    <name type="scientific">Paragonimus westermani</name>
    <dbReference type="NCBI Taxonomy" id="34504"/>
    <lineage>
        <taxon>Eukaryota</taxon>
        <taxon>Metazoa</taxon>
        <taxon>Spiralia</taxon>
        <taxon>Lophotrochozoa</taxon>
        <taxon>Platyhelminthes</taxon>
        <taxon>Trematoda</taxon>
        <taxon>Digenea</taxon>
        <taxon>Plagiorchiida</taxon>
        <taxon>Troglotremata</taxon>
        <taxon>Troglotrematidae</taxon>
        <taxon>Paragonimus</taxon>
    </lineage>
</organism>
<evidence type="ECO:0000313" key="6">
    <source>
        <dbReference type="EMBL" id="KAF8563482.1"/>
    </source>
</evidence>
<evidence type="ECO:0000259" key="4">
    <source>
        <dbReference type="Pfam" id="PF17908"/>
    </source>
</evidence>
<keyword evidence="1" id="KW-0677">Repeat</keyword>
<feature type="region of interest" description="Disordered" evidence="3">
    <location>
        <begin position="704"/>
        <end position="744"/>
    </location>
</feature>
<dbReference type="EMBL" id="JTDF01011743">
    <property type="protein sequence ID" value="KAF8563482.1"/>
    <property type="molecule type" value="Genomic_DNA"/>
</dbReference>
<evidence type="ECO:0000256" key="3">
    <source>
        <dbReference type="SAM" id="MobiDB-lite"/>
    </source>
</evidence>
<dbReference type="Proteomes" id="UP000699462">
    <property type="component" value="Unassembled WGS sequence"/>
</dbReference>
<dbReference type="Pfam" id="PF00400">
    <property type="entry name" value="WD40"/>
    <property type="match status" value="2"/>
</dbReference>
<dbReference type="InterPro" id="IPR041452">
    <property type="entry name" value="APAF1_C"/>
</dbReference>
<evidence type="ECO:0000313" key="7">
    <source>
        <dbReference type="Proteomes" id="UP000699462"/>
    </source>
</evidence>
<evidence type="ECO:0000256" key="1">
    <source>
        <dbReference type="ARBA" id="ARBA00022737"/>
    </source>
</evidence>
<feature type="compositionally biased region" description="Low complexity" evidence="3">
    <location>
        <begin position="731"/>
        <end position="743"/>
    </location>
</feature>
<dbReference type="InterPro" id="IPR011047">
    <property type="entry name" value="Quinoprotein_ADH-like_sf"/>
</dbReference>
<sequence>MESRETYALRVCGPMITQNLDPIDVLDSLFSEHWISDSEYRQLLALCTKQLLREASMRLLELLRLRTSAFECFVRALETQNSFLAVEIRKHYEHAPDGRRREHSLSDLRETLIDGAVPDLPVHHMNRRDLSESLSNSLRTLANHFRIGRNDDPTGKLADLTLGRPNSETGSLLPFAMAADLQSDWQPPPTNAWLLVYGMAGCGKTVLCTSTLRRNPGLLTEYFPGGIFWLQVGSLTSPSQTPTFTAGTSAVPHSLNSQLITLIDRLERKVLRPTRHSVGECHWSDSPYNTPPMSQSPPSGFSPGHLIPSLHESSERLRRALMKRQQRSTWGPDNGDRSITSLVLVVLDDVWDVEVGRVLSSMPAAFLVTSRDKKVLQHVETPVDLFHVGELLDSEVTQLLSNWTERPIRPSAPPPVYTDAGFSTVSLSGQFPSLSSLAPLTRGSPFAATLLGHLLGEHYHRISDYFCDPTGSGQQIPNWRVISRPSAYGYDTVFATVHKSVTHLSVQTQCFYSQLVIFDADALLIPKVAAILWGTNEDVAECVLSELTRFSLARRLWVQTTRCYGYYVHALLLDVLKLSIGATKQAVYHAQFVSNYEHHCSGRWSRLVSTAEYHAYFWHQATEHVYKSGRLDRLVDMMINLEFLRGRLAVLGSSLVIAEFNRYRAVFATLGRMSEWNAYLRFIQTNAYFVIDPVVVLPTERSRSPFRTNTRSDSSWSLDSSSPARRTDYAPTHTPKPLTTPHTVASNLGPKGLDLIQLGLGLPQNSPVFQQALHWLLKQHQLAGSPSKENLTPKKNQPIHSTKRSHVSEYYWFWCNSHVAASQLVWAIPTGPQAVTCLSVELPVEKGPNNVTDHPPVINGDHERTHLPRIHPLRFRKRFLAATRGGRVLLLDAVSGYEVAVQQTYPPDVEVKFLSFLSNNTECLTCGSNGSLVVSTLPPAEPIDSLHSQTSGDQHDHDAVAVEDSHHFGVPPNGHHGDLMGGFDVDELLEDNEFNTLAPKRPIGVRLDVSDVNESWSVDAPSIGWNTGRRSSAPTTIFALSGVKVKSPTVLAEIPRLTEVVRVDGNRTVAGASQPIVDGSVTTYSLHSMAAPPSLCIVVLSGQGRLDADVCPTAEPPMDNLQSELVVSLPSIYFLKRTENHLFLDCSRQLRLPALDLDSPMYRLLCQQHGCVRTLIVAVSSDAQLVASALQDGHIWIYSLERIGWLACISTRVAVTFAAMITDLSTTGKKPNSTPGNETDPDLTALRTGPVPSCCIFLPQRDVDDLKKTGSNRHSLFVAAVGPHVFLWNLPDTVPHVEAQLATPQSVRALSKPALSLNSASVADVLCLDACLLAGQYVLAGGTTNGRVLFWRVCDGCRLFELSAHPTWITSVRLLPPTQTVPNESNPPIGVLTASADGVIKRWDVGAACLPSPTTPLSDGPAWPIMPPWTKTPPHQDDSQTELPSKDTAVHGLWTDVFSVWFGFNGMLIVLGRRRHSADLQFLFRAQQRTRISEHVDDRALAFQEITFKPSQPLYWRPPRRPAIVVRPWGLHPEPSSDTAATSPLLEPSVLTDKDTVADRIPVRSFSVPPTDKHWILTSGLAGSIHGRATAVSFWSSGLWVAVGFSTGLVLTFSLHFDEVHLYGIVKRYCLVDSRLTSESTRSKLQSVDRVLHLHTWQSETRPDGSVTLVVLAVFATGSVTLWHIGSATHDLSTFDSGCEEVSPSGFWLPMHNVDSTDSSGRLRKLSELEVQSRVLCDTDLTELTVPIVWSSLRRIPHLSTSADTHSSELPQAPDRVRHILVWLTAGVDGLVFGRQVVLPPTDRATDEVTKRPNRTFPPWRLDLEAHRPWVITDADVDPTGKWLVTASTDKTAKVWSLESGVSVFETAKHPACVRTVCFRPVLDVSIGSSGEEWFVATGDDAGALRIWSLTSHTLQDFVDHTWKRSRCSRAVSPDSYGALRQTLSRKVDQPSPSERIGTSPFVTSVRHPTRFPSPDLKPDHISAGLVSTRAPHIPPRFHSNAAGAGGTWLRRLVWSPDGRLLAGLSDRLCVWPFEPAAAHPTDVHISYTSDPIPRPNIPATPYPSSQQPRHLLHRCRVLRVLSSGVSDVTNSSLNLLMVSPRRQPAVCSQNNDNNSHDLPSYLSEMPPTLVTVDANTGTLYIFDPIGALFCSELAQ</sequence>
<dbReference type="SUPFAM" id="SSF50978">
    <property type="entry name" value="WD40 repeat-like"/>
    <property type="match status" value="1"/>
</dbReference>
<dbReference type="InterPro" id="IPR001680">
    <property type="entry name" value="WD40_rpt"/>
</dbReference>
<accession>A0A8T0D7H6</accession>
<comment type="caution">
    <text evidence="6">The sequence shown here is derived from an EMBL/GenBank/DDBJ whole genome shotgun (WGS) entry which is preliminary data.</text>
</comment>
<name>A0A8T0D7H6_9TREM</name>
<dbReference type="Gene3D" id="1.10.10.10">
    <property type="entry name" value="Winged helix-like DNA-binding domain superfamily/Winged helix DNA-binding domain"/>
    <property type="match status" value="1"/>
</dbReference>
<dbReference type="InterPro" id="IPR036388">
    <property type="entry name" value="WH-like_DNA-bd_sf"/>
</dbReference>
<dbReference type="PROSITE" id="PS50082">
    <property type="entry name" value="WD_REPEATS_2"/>
    <property type="match status" value="1"/>
</dbReference>
<evidence type="ECO:0000256" key="2">
    <source>
        <dbReference type="PROSITE-ProRule" id="PRU00221"/>
    </source>
</evidence>
<dbReference type="InterPro" id="IPR027417">
    <property type="entry name" value="P-loop_NTPase"/>
</dbReference>
<gene>
    <name evidence="6" type="ORF">P879_03280</name>
</gene>
<keyword evidence="2" id="KW-0853">WD repeat</keyword>
<dbReference type="Gene3D" id="2.130.10.10">
    <property type="entry name" value="YVTN repeat-like/Quinoprotein amine dehydrogenase"/>
    <property type="match status" value="2"/>
</dbReference>
<dbReference type="PANTHER" id="PTHR22845">
    <property type="entry name" value="APOPTOTIC PROTEASE-ACTIVATING FACTOR 1"/>
    <property type="match status" value="1"/>
</dbReference>
<dbReference type="Gene3D" id="3.40.50.300">
    <property type="entry name" value="P-loop containing nucleotide triphosphate hydrolases"/>
    <property type="match status" value="1"/>
</dbReference>
<proteinExistence type="predicted"/>
<dbReference type="CDD" id="cd01671">
    <property type="entry name" value="CARD"/>
    <property type="match status" value="1"/>
</dbReference>
<feature type="repeat" description="WD" evidence="2">
    <location>
        <begin position="1832"/>
        <end position="1866"/>
    </location>
</feature>
<dbReference type="SUPFAM" id="SSF50998">
    <property type="entry name" value="Quinoprotein alcohol dehydrogenase-like"/>
    <property type="match status" value="1"/>
</dbReference>
<dbReference type="SUPFAM" id="SSF52540">
    <property type="entry name" value="P-loop containing nucleoside triphosphate hydrolases"/>
    <property type="match status" value="1"/>
</dbReference>
<dbReference type="Pfam" id="PF21296">
    <property type="entry name" value="WHD_APAF1"/>
    <property type="match status" value="1"/>
</dbReference>
<dbReference type="InterPro" id="IPR036322">
    <property type="entry name" value="WD40_repeat_dom_sf"/>
</dbReference>
<dbReference type="Pfam" id="PF17908">
    <property type="entry name" value="APAF1_C"/>
    <property type="match status" value="1"/>
</dbReference>
<reference evidence="6 7" key="1">
    <citation type="submission" date="2019-07" db="EMBL/GenBank/DDBJ databases">
        <title>Annotation for the trematode Paragonimus westermani.</title>
        <authorList>
            <person name="Choi Y.-J."/>
        </authorList>
    </citation>
    <scope>NUCLEOTIDE SEQUENCE [LARGE SCALE GENOMIC DNA]</scope>
    <source>
        <strain evidence="6">180907_Pwestermani</strain>
    </source>
</reference>
<protein>
    <recommendedName>
        <fullName evidence="8">Apoptotic protease-activating factor 1</fullName>
    </recommendedName>
</protein>
<dbReference type="OrthoDB" id="1357022at2759"/>
<feature type="domain" description="Apoptotic protease-activating factor 1 winged-helix" evidence="5">
    <location>
        <begin position="509"/>
        <end position="576"/>
    </location>
</feature>
<dbReference type="GO" id="GO:0005829">
    <property type="term" value="C:cytosol"/>
    <property type="evidence" value="ECO:0007669"/>
    <property type="project" value="UniProtKB-ARBA"/>
</dbReference>
<dbReference type="InterPro" id="IPR015943">
    <property type="entry name" value="WD40/YVTN_repeat-like_dom_sf"/>
</dbReference>
<feature type="compositionally biased region" description="Low complexity" evidence="3">
    <location>
        <begin position="712"/>
        <end position="722"/>
    </location>
</feature>
<dbReference type="InterPro" id="IPR011029">
    <property type="entry name" value="DEATH-like_dom_sf"/>
</dbReference>
<dbReference type="SMART" id="SM00320">
    <property type="entry name" value="WD40"/>
    <property type="match status" value="8"/>
</dbReference>